<organism evidence="2 3">
    <name type="scientific">Carya illinoinensis</name>
    <name type="common">Pecan</name>
    <dbReference type="NCBI Taxonomy" id="32201"/>
    <lineage>
        <taxon>Eukaryota</taxon>
        <taxon>Viridiplantae</taxon>
        <taxon>Streptophyta</taxon>
        <taxon>Embryophyta</taxon>
        <taxon>Tracheophyta</taxon>
        <taxon>Spermatophyta</taxon>
        <taxon>Magnoliopsida</taxon>
        <taxon>eudicotyledons</taxon>
        <taxon>Gunneridae</taxon>
        <taxon>Pentapetalae</taxon>
        <taxon>rosids</taxon>
        <taxon>fabids</taxon>
        <taxon>Fagales</taxon>
        <taxon>Juglandaceae</taxon>
        <taxon>Carya</taxon>
    </lineage>
</organism>
<sequence length="142" mass="16861">MLVVEVRDDGWRWCRLEGRTERWRGEKQRHVGFKGREKRERRKREKESEYLEMESSNNNDSSNKRLPLSEVVSECIKQWFKDTFKDAKAGDINMQILVGQMYYNGYGIPRDAQKVHSLSLRRPILLIVIPKSLKSQRMGYLA</sequence>
<comment type="caution">
    <text evidence="2">The sequence shown here is derived from an EMBL/GenBank/DDBJ whole genome shotgun (WGS) entry which is preliminary data.</text>
</comment>
<evidence type="ECO:0000256" key="1">
    <source>
        <dbReference type="SAM" id="MobiDB-lite"/>
    </source>
</evidence>
<dbReference type="EMBL" id="CM031834">
    <property type="protein sequence ID" value="KAG6692746.1"/>
    <property type="molecule type" value="Genomic_DNA"/>
</dbReference>
<reference evidence="2" key="1">
    <citation type="submission" date="2021-01" db="EMBL/GenBank/DDBJ databases">
        <authorList>
            <person name="Lovell J.T."/>
            <person name="Bentley N."/>
            <person name="Bhattarai G."/>
            <person name="Jenkins J.W."/>
            <person name="Sreedasyam A."/>
            <person name="Alarcon Y."/>
            <person name="Bock C."/>
            <person name="Boston L."/>
            <person name="Carlson J."/>
            <person name="Cervantes K."/>
            <person name="Clermont K."/>
            <person name="Krom N."/>
            <person name="Kubenka K."/>
            <person name="Mamidi S."/>
            <person name="Mattison C."/>
            <person name="Monteros M."/>
            <person name="Pisani C."/>
            <person name="Plott C."/>
            <person name="Rajasekar S."/>
            <person name="Rhein H.S."/>
            <person name="Rohla C."/>
            <person name="Song M."/>
            <person name="Hilaire R.S."/>
            <person name="Shu S."/>
            <person name="Wells L."/>
            <person name="Wang X."/>
            <person name="Webber J."/>
            <person name="Heerema R.J."/>
            <person name="Klein P."/>
            <person name="Conner P."/>
            <person name="Grauke L."/>
            <person name="Grimwood J."/>
            <person name="Schmutz J."/>
            <person name="Randall J.J."/>
        </authorList>
    </citation>
    <scope>NUCLEOTIDE SEQUENCE</scope>
    <source>
        <tissue evidence="2">Leaf</tissue>
    </source>
</reference>
<name>A0A922DXI2_CARIL</name>
<proteinExistence type="predicted"/>
<gene>
    <name evidence="2" type="ORF">I3842_10G130200</name>
</gene>
<dbReference type="Proteomes" id="UP000811246">
    <property type="component" value="Chromosome 10"/>
</dbReference>
<protein>
    <submittedName>
        <fullName evidence="2">Uncharacterized protein</fullName>
    </submittedName>
</protein>
<dbReference type="PANTHER" id="PTHR36792">
    <property type="entry name" value="EXPRESSED PROTEIN"/>
    <property type="match status" value="1"/>
</dbReference>
<accession>A0A922DXI2</accession>
<dbReference type="PANTHER" id="PTHR36792:SF5">
    <property type="entry name" value="SEL1 REPEAT PROTEIN"/>
    <property type="match status" value="1"/>
</dbReference>
<evidence type="ECO:0000313" key="2">
    <source>
        <dbReference type="EMBL" id="KAG6692746.1"/>
    </source>
</evidence>
<feature type="region of interest" description="Disordered" evidence="1">
    <location>
        <begin position="32"/>
        <end position="65"/>
    </location>
</feature>
<evidence type="ECO:0000313" key="3">
    <source>
        <dbReference type="Proteomes" id="UP000811246"/>
    </source>
</evidence>
<dbReference type="AlphaFoldDB" id="A0A922DXI2"/>